<dbReference type="Pfam" id="PF03457">
    <property type="entry name" value="HA"/>
    <property type="match status" value="1"/>
</dbReference>
<feature type="non-terminal residue" evidence="3">
    <location>
        <position position="1"/>
    </location>
</feature>
<proteinExistence type="inferred from homology"/>
<dbReference type="Proteomes" id="UP000279271">
    <property type="component" value="Unassembled WGS sequence"/>
</dbReference>
<sequence length="418" mass="45404">SKTRYNSACRAGQGAGELHSRTSTFAAVLDRFWQGQGIVHGSDRSRLLALASDLVDEADASLDLDAPGFNRALPGADLLWNLQARRQEVLDLTARLRALHALLGAGSHPGVDVGRLAAREPRLLTEDLRRVRQRLLNMRLAAPAADVLAAAAAQPVLLVEGGEDWAGTDAARAASGWGHGVPADSDWARRCAELEAYAVRHGDVLCGSRPQDDPGLARWAGLQRSAAAALDAAARRQLDDTGFDVQRIARRCGALTPEQVAELDAVGFAWDALAQGLGKQTWREAVSNGGWKVLIDGNLGSTLVEHQPGATLVGTDKHGNRYFEKMDTQVGRNRWVVYAKASDYRGQDPANVPAEWHGWLHASVDVNPANHDFTAPIYASNIVGNSTTTVSRYQPKGSWFKEHKRNWLKYQTWTPPKA</sequence>
<dbReference type="GO" id="GO:0045271">
    <property type="term" value="C:respiratory chain complex I"/>
    <property type="evidence" value="ECO:0007669"/>
    <property type="project" value="InterPro"/>
</dbReference>
<evidence type="ECO:0000313" key="3">
    <source>
        <dbReference type="EMBL" id="RMZ57114.1"/>
    </source>
</evidence>
<dbReference type="GO" id="GO:0006979">
    <property type="term" value="P:response to oxidative stress"/>
    <property type="evidence" value="ECO:0007669"/>
    <property type="project" value="TreeGrafter"/>
</dbReference>
<evidence type="ECO:0000259" key="2">
    <source>
        <dbReference type="Pfam" id="PF03457"/>
    </source>
</evidence>
<dbReference type="PANTHER" id="PTHR12910:SF2">
    <property type="entry name" value="NADH DEHYDROGENASE [UBIQUINONE] 1 ALPHA SUBCOMPLEX SUBUNIT 12"/>
    <property type="match status" value="1"/>
</dbReference>
<dbReference type="InterPro" id="IPR005114">
    <property type="entry name" value="Helicase_assoc"/>
</dbReference>
<dbReference type="AlphaFoldDB" id="A0A3M7L4V0"/>
<protein>
    <recommendedName>
        <fullName evidence="2">Helicase-associated domain-containing protein</fullName>
    </recommendedName>
</protein>
<organism evidence="3 4">
    <name type="scientific">Auxenochlorella protothecoides</name>
    <name type="common">Green microalga</name>
    <name type="synonym">Chlorella protothecoides</name>
    <dbReference type="NCBI Taxonomy" id="3075"/>
    <lineage>
        <taxon>Eukaryota</taxon>
        <taxon>Viridiplantae</taxon>
        <taxon>Chlorophyta</taxon>
        <taxon>core chlorophytes</taxon>
        <taxon>Trebouxiophyceae</taxon>
        <taxon>Chlorellales</taxon>
        <taxon>Chlorellaceae</taxon>
        <taxon>Auxenochlorella</taxon>
    </lineage>
</organism>
<accession>A0A3M7L4V0</accession>
<name>A0A3M7L4V0_AUXPR</name>
<comment type="similarity">
    <text evidence="1">Belongs to the complex I NDUFA12 subunit family.</text>
</comment>
<feature type="domain" description="Helicase-associated" evidence="2">
    <location>
        <begin position="184"/>
        <end position="243"/>
    </location>
</feature>
<dbReference type="InterPro" id="IPR007763">
    <property type="entry name" value="NDUFA12"/>
</dbReference>
<dbReference type="Pfam" id="PF05071">
    <property type="entry name" value="NDUFA12"/>
    <property type="match status" value="1"/>
</dbReference>
<evidence type="ECO:0000256" key="1">
    <source>
        <dbReference type="ARBA" id="ARBA00007355"/>
    </source>
</evidence>
<gene>
    <name evidence="3" type="ORF">APUTEX25_002346</name>
</gene>
<reference evidence="4" key="1">
    <citation type="journal article" date="2018" name="Algal Res.">
        <title>Characterization of plant carbon substrate utilization by Auxenochlorella protothecoides.</title>
        <authorList>
            <person name="Vogler B.W."/>
            <person name="Starkenburg S.R."/>
            <person name="Sudasinghe N."/>
            <person name="Schambach J.Y."/>
            <person name="Rollin J.A."/>
            <person name="Pattathil S."/>
            <person name="Barry A.N."/>
        </authorList>
    </citation>
    <scope>NUCLEOTIDE SEQUENCE [LARGE SCALE GENOMIC DNA]</scope>
    <source>
        <strain evidence="4">UTEX 25</strain>
    </source>
</reference>
<evidence type="ECO:0000313" key="4">
    <source>
        <dbReference type="Proteomes" id="UP000279271"/>
    </source>
</evidence>
<dbReference type="PANTHER" id="PTHR12910">
    <property type="entry name" value="NADH-UBIQUINONE OXIDOREDUCTASE SUBUNIT B17.2"/>
    <property type="match status" value="1"/>
</dbReference>
<comment type="caution">
    <text evidence="3">The sequence shown here is derived from an EMBL/GenBank/DDBJ whole genome shotgun (WGS) entry which is preliminary data.</text>
</comment>
<dbReference type="EMBL" id="QOKY01000130">
    <property type="protein sequence ID" value="RMZ57114.1"/>
    <property type="molecule type" value="Genomic_DNA"/>
</dbReference>